<gene>
    <name evidence="1" type="ORF">CLV75_2475</name>
</gene>
<accession>A0A497ZNH1</accession>
<reference evidence="1 2" key="1">
    <citation type="submission" date="2018-10" db="EMBL/GenBank/DDBJ databases">
        <title>Genomic Encyclopedia of Archaeal and Bacterial Type Strains, Phase II (KMG-II): from individual species to whole genera.</title>
        <authorList>
            <person name="Goeker M."/>
        </authorList>
    </citation>
    <scope>NUCLEOTIDE SEQUENCE [LARGE SCALE GENOMIC DNA]</scope>
    <source>
        <strain evidence="1 2">DSM 29317</strain>
    </source>
</reference>
<evidence type="ECO:0000313" key="1">
    <source>
        <dbReference type="EMBL" id="RLK07354.1"/>
    </source>
</evidence>
<organism evidence="1 2">
    <name type="scientific">Ruegeria conchae</name>
    <dbReference type="NCBI Taxonomy" id="981384"/>
    <lineage>
        <taxon>Bacteria</taxon>
        <taxon>Pseudomonadati</taxon>
        <taxon>Pseudomonadota</taxon>
        <taxon>Alphaproteobacteria</taxon>
        <taxon>Rhodobacterales</taxon>
        <taxon>Roseobacteraceae</taxon>
        <taxon>Ruegeria</taxon>
    </lineage>
</organism>
<dbReference type="EMBL" id="RCCT01000003">
    <property type="protein sequence ID" value="RLK07354.1"/>
    <property type="molecule type" value="Genomic_DNA"/>
</dbReference>
<protein>
    <submittedName>
        <fullName evidence="1">Uncharacterized protein</fullName>
    </submittedName>
</protein>
<evidence type="ECO:0000313" key="2">
    <source>
        <dbReference type="Proteomes" id="UP000271700"/>
    </source>
</evidence>
<dbReference type="Gene3D" id="3.40.50.1110">
    <property type="entry name" value="SGNH hydrolase"/>
    <property type="match status" value="1"/>
</dbReference>
<name>A0A497ZNH1_9RHOB</name>
<sequence length="301" mass="33832">MATAAIAGVLRLNGARPIDIATFDSLYDNPGPKPAISQKVFHLGHSLVGPDIPEMLKQLAGKRHDYTSQLGWGTPLRAHWDPEETINGFELRNAPAEYEDAKQALSSGEYNTLVMTEMVEIRAAIKYYNSAKYLRNWIQLGRQSNPDIRIFFYETWHNLDDKEGWLERIDKDLERYWFNGILRVALGYEGTPAPVYVIPAGQVMARFVREVEHRGGVGPIADRNHLFTDTIHLSDYGTYLVALTHYAVLYQTSPLGLPHVLTKADGTPAKDPCPEAARLMQEIVWDVVTNLRFTGLASPDP</sequence>
<dbReference type="GO" id="GO:0016788">
    <property type="term" value="F:hydrolase activity, acting on ester bonds"/>
    <property type="evidence" value="ECO:0007669"/>
    <property type="project" value="UniProtKB-ARBA"/>
</dbReference>
<keyword evidence="2" id="KW-1185">Reference proteome</keyword>
<dbReference type="InterPro" id="IPR036514">
    <property type="entry name" value="SGNH_hydro_sf"/>
</dbReference>
<proteinExistence type="predicted"/>
<dbReference type="STRING" id="981384.GCA_000192475_01338"/>
<dbReference type="Proteomes" id="UP000271700">
    <property type="component" value="Unassembled WGS sequence"/>
</dbReference>
<comment type="caution">
    <text evidence="1">The sequence shown here is derived from an EMBL/GenBank/DDBJ whole genome shotgun (WGS) entry which is preliminary data.</text>
</comment>
<dbReference type="AlphaFoldDB" id="A0A497ZNH1"/>